<dbReference type="FunFam" id="3.10.580.10:FF:000002">
    <property type="entry name" value="Magnesium/cobalt efflux protein CorC"/>
    <property type="match status" value="1"/>
</dbReference>
<evidence type="ECO:0000256" key="8">
    <source>
        <dbReference type="PROSITE-ProRule" id="PRU01193"/>
    </source>
</evidence>
<dbReference type="EMBL" id="VOSL01000048">
    <property type="protein sequence ID" value="TXD35727.1"/>
    <property type="molecule type" value="Genomic_DNA"/>
</dbReference>
<evidence type="ECO:0000256" key="3">
    <source>
        <dbReference type="ARBA" id="ARBA00022737"/>
    </source>
</evidence>
<evidence type="ECO:0000256" key="1">
    <source>
        <dbReference type="ARBA" id="ARBA00004141"/>
    </source>
</evidence>
<proteinExistence type="predicted"/>
<accession>A0A5C6X3P5</accession>
<dbReference type="GO" id="GO:0050660">
    <property type="term" value="F:flavin adenine dinucleotide binding"/>
    <property type="evidence" value="ECO:0007669"/>
    <property type="project" value="InterPro"/>
</dbReference>
<organism evidence="12 13">
    <name type="scientific">Lujinxingia vulgaris</name>
    <dbReference type="NCBI Taxonomy" id="2600176"/>
    <lineage>
        <taxon>Bacteria</taxon>
        <taxon>Deltaproteobacteria</taxon>
        <taxon>Bradymonadales</taxon>
        <taxon>Lujinxingiaceae</taxon>
        <taxon>Lujinxingia</taxon>
    </lineage>
</organism>
<evidence type="ECO:0000259" key="10">
    <source>
        <dbReference type="PROSITE" id="PS51371"/>
    </source>
</evidence>
<dbReference type="RefSeq" id="WP_146974484.1">
    <property type="nucleotide sequence ID" value="NZ_VOSL01000048.1"/>
</dbReference>
<evidence type="ECO:0000256" key="2">
    <source>
        <dbReference type="ARBA" id="ARBA00022692"/>
    </source>
</evidence>
<dbReference type="AlphaFoldDB" id="A0A5C6X3P5"/>
<dbReference type="PANTHER" id="PTHR22777">
    <property type="entry name" value="HEMOLYSIN-RELATED"/>
    <property type="match status" value="1"/>
</dbReference>
<dbReference type="InterPro" id="IPR016169">
    <property type="entry name" value="FAD-bd_PCMH_sub2"/>
</dbReference>
<dbReference type="Pfam" id="PF00571">
    <property type="entry name" value="CBS"/>
    <property type="match status" value="2"/>
</dbReference>
<dbReference type="PROSITE" id="PS51371">
    <property type="entry name" value="CBS"/>
    <property type="match status" value="2"/>
</dbReference>
<evidence type="ECO:0000259" key="11">
    <source>
        <dbReference type="PROSITE" id="PS51846"/>
    </source>
</evidence>
<dbReference type="PROSITE" id="PS51846">
    <property type="entry name" value="CNNM"/>
    <property type="match status" value="1"/>
</dbReference>
<dbReference type="CDD" id="cd04590">
    <property type="entry name" value="CBS_pair_CorC_HlyC_assoc"/>
    <property type="match status" value="1"/>
</dbReference>
<dbReference type="InterPro" id="IPR044751">
    <property type="entry name" value="Ion_transp-like_CBS"/>
</dbReference>
<dbReference type="InterPro" id="IPR046342">
    <property type="entry name" value="CBS_dom_sf"/>
</dbReference>
<dbReference type="GO" id="GO:0005886">
    <property type="term" value="C:plasma membrane"/>
    <property type="evidence" value="ECO:0007669"/>
    <property type="project" value="TreeGrafter"/>
</dbReference>
<dbReference type="SMART" id="SM01091">
    <property type="entry name" value="CorC_HlyC"/>
    <property type="match status" value="1"/>
</dbReference>
<feature type="domain" description="CBS" evidence="10">
    <location>
        <begin position="274"/>
        <end position="331"/>
    </location>
</feature>
<evidence type="ECO:0000256" key="9">
    <source>
        <dbReference type="SAM" id="Phobius"/>
    </source>
</evidence>
<evidence type="ECO:0000256" key="4">
    <source>
        <dbReference type="ARBA" id="ARBA00022989"/>
    </source>
</evidence>
<gene>
    <name evidence="12" type="ORF">FRC96_10675</name>
</gene>
<evidence type="ECO:0000313" key="13">
    <source>
        <dbReference type="Proteomes" id="UP000321046"/>
    </source>
</evidence>
<feature type="transmembrane region" description="Helical" evidence="9">
    <location>
        <begin position="56"/>
        <end position="73"/>
    </location>
</feature>
<feature type="domain" description="CNNM transmembrane" evidence="11">
    <location>
        <begin position="1"/>
        <end position="191"/>
    </location>
</feature>
<comment type="caution">
    <text evidence="12">The sequence shown here is derived from an EMBL/GenBank/DDBJ whole genome shotgun (WGS) entry which is preliminary data.</text>
</comment>
<dbReference type="Proteomes" id="UP000321046">
    <property type="component" value="Unassembled WGS sequence"/>
</dbReference>
<dbReference type="Pfam" id="PF03471">
    <property type="entry name" value="CorC_HlyC"/>
    <property type="match status" value="1"/>
</dbReference>
<dbReference type="PANTHER" id="PTHR22777:SF17">
    <property type="entry name" value="UPF0053 PROTEIN SLL0260"/>
    <property type="match status" value="1"/>
</dbReference>
<dbReference type="InterPro" id="IPR002550">
    <property type="entry name" value="CNNM"/>
</dbReference>
<dbReference type="Gene3D" id="3.30.465.10">
    <property type="match status" value="1"/>
</dbReference>
<reference evidence="12 13" key="1">
    <citation type="submission" date="2019-08" db="EMBL/GenBank/DDBJ databases">
        <title>Bradymonadales sp. TMQ2.</title>
        <authorList>
            <person name="Liang Q."/>
        </authorList>
    </citation>
    <scope>NUCLEOTIDE SEQUENCE [LARGE SCALE GENOMIC DNA]</scope>
    <source>
        <strain evidence="12 13">TMQ2</strain>
    </source>
</reference>
<evidence type="ECO:0000313" key="12">
    <source>
        <dbReference type="EMBL" id="TXD35727.1"/>
    </source>
</evidence>
<dbReference type="Pfam" id="PF01595">
    <property type="entry name" value="CNNM"/>
    <property type="match status" value="1"/>
</dbReference>
<dbReference type="SUPFAM" id="SSF56176">
    <property type="entry name" value="FAD-binding/transporter-associated domain-like"/>
    <property type="match status" value="1"/>
</dbReference>
<keyword evidence="6 8" id="KW-0472">Membrane</keyword>
<evidence type="ECO:0000256" key="5">
    <source>
        <dbReference type="ARBA" id="ARBA00023122"/>
    </source>
</evidence>
<feature type="domain" description="CBS" evidence="10">
    <location>
        <begin position="210"/>
        <end position="271"/>
    </location>
</feature>
<keyword evidence="3" id="KW-0677">Repeat</keyword>
<dbReference type="InterPro" id="IPR000644">
    <property type="entry name" value="CBS_dom"/>
</dbReference>
<keyword evidence="5 7" id="KW-0129">CBS domain</keyword>
<keyword evidence="4 8" id="KW-1133">Transmembrane helix</keyword>
<dbReference type="InterPro" id="IPR036318">
    <property type="entry name" value="FAD-bd_PCMH-like_sf"/>
</dbReference>
<evidence type="ECO:0000256" key="7">
    <source>
        <dbReference type="PROSITE-ProRule" id="PRU00703"/>
    </source>
</evidence>
<evidence type="ECO:0000256" key="6">
    <source>
        <dbReference type="ARBA" id="ARBA00023136"/>
    </source>
</evidence>
<name>A0A5C6X3P5_9DELT</name>
<comment type="subcellular location">
    <subcellularLocation>
        <location evidence="1">Membrane</location>
        <topology evidence="1">Multi-pass membrane protein</topology>
    </subcellularLocation>
</comment>
<keyword evidence="2 8" id="KW-0812">Transmembrane</keyword>
<dbReference type="OrthoDB" id="9798188at2"/>
<dbReference type="SUPFAM" id="SSF54631">
    <property type="entry name" value="CBS-domain pair"/>
    <property type="match status" value="1"/>
</dbReference>
<sequence>MDVVIAEVIGIIACLIGSAYFSGSETALTSLSEGQTERLIEEKGVGSLRLWRDKPLVVLTSILIGNNIFNITASALATDLAARLLGSTAASQWAIPVAVGAMTFLLLTFGEITPKTIARVRNQQLASVVMWPMRLPVALFAPATFFFNKLAAGVMRLVGGSVDERQPYATNEELQYMIDLGSREGQIPEDRERLLRSVFEFPDTVVREIMVPRTDMVAIPEEINLEEVLEVLMECGHSRIPVYRETIDDIVGLFYAKDVIQLMAARQDFDLSKLLRRTYFVPATKRIADLLAEFQINRIHMAVVVDEFGGTAGLITLEDIIEEFFGDIQDEYDTEPAQIIAIDEARVMADARVPIYDLEEYYDMELPEHPDYESLGGFILSQSGSVPEAGDEIVWNDLVFRVIEADAKRIISVEIERRNAEQDASEELVS</sequence>
<dbReference type="InterPro" id="IPR005170">
    <property type="entry name" value="Transptr-assoc_dom"/>
</dbReference>
<protein>
    <submittedName>
        <fullName evidence="12">HlyC/CorC family transporter</fullName>
    </submittedName>
</protein>
<dbReference type="SMART" id="SM00116">
    <property type="entry name" value="CBS"/>
    <property type="match status" value="2"/>
</dbReference>
<dbReference type="Gene3D" id="3.10.580.10">
    <property type="entry name" value="CBS-domain"/>
    <property type="match status" value="1"/>
</dbReference>
<feature type="transmembrane region" description="Helical" evidence="9">
    <location>
        <begin position="93"/>
        <end position="113"/>
    </location>
</feature>
<feature type="transmembrane region" description="Helical" evidence="9">
    <location>
        <begin position="125"/>
        <end position="147"/>
    </location>
</feature>